<dbReference type="OrthoDB" id="963933at2759"/>
<feature type="chain" id="PRO_5040743210" evidence="1">
    <location>
        <begin position="22"/>
        <end position="88"/>
    </location>
</feature>
<protein>
    <submittedName>
        <fullName evidence="2">Uncharacterized protein</fullName>
    </submittedName>
</protein>
<proteinExistence type="predicted"/>
<evidence type="ECO:0000256" key="1">
    <source>
        <dbReference type="SAM" id="SignalP"/>
    </source>
</evidence>
<accession>A0A9W7I3J6</accession>
<name>A0A9W7I3J6_HIBTR</name>
<feature type="signal peptide" evidence="1">
    <location>
        <begin position="1"/>
        <end position="21"/>
    </location>
</feature>
<dbReference type="Proteomes" id="UP001165190">
    <property type="component" value="Unassembled WGS sequence"/>
</dbReference>
<evidence type="ECO:0000313" key="3">
    <source>
        <dbReference type="Proteomes" id="UP001165190"/>
    </source>
</evidence>
<gene>
    <name evidence="2" type="ORF">HRI_002418100</name>
</gene>
<comment type="caution">
    <text evidence="2">The sequence shown here is derived from an EMBL/GenBank/DDBJ whole genome shotgun (WGS) entry which is preliminary data.</text>
</comment>
<evidence type="ECO:0000313" key="2">
    <source>
        <dbReference type="EMBL" id="GMI87488.1"/>
    </source>
</evidence>
<dbReference type="EMBL" id="BSYR01000022">
    <property type="protein sequence ID" value="GMI87488.1"/>
    <property type="molecule type" value="Genomic_DNA"/>
</dbReference>
<organism evidence="2 3">
    <name type="scientific">Hibiscus trionum</name>
    <name type="common">Flower of an hour</name>
    <dbReference type="NCBI Taxonomy" id="183268"/>
    <lineage>
        <taxon>Eukaryota</taxon>
        <taxon>Viridiplantae</taxon>
        <taxon>Streptophyta</taxon>
        <taxon>Embryophyta</taxon>
        <taxon>Tracheophyta</taxon>
        <taxon>Spermatophyta</taxon>
        <taxon>Magnoliopsida</taxon>
        <taxon>eudicotyledons</taxon>
        <taxon>Gunneridae</taxon>
        <taxon>Pentapetalae</taxon>
        <taxon>rosids</taxon>
        <taxon>malvids</taxon>
        <taxon>Malvales</taxon>
        <taxon>Malvaceae</taxon>
        <taxon>Malvoideae</taxon>
        <taxon>Hibiscus</taxon>
    </lineage>
</organism>
<reference evidence="2" key="1">
    <citation type="submission" date="2023-05" db="EMBL/GenBank/DDBJ databases">
        <title>Genome and transcriptome analyses reveal genes involved in the formation of fine ridges on petal epidermal cells in Hibiscus trionum.</title>
        <authorList>
            <person name="Koshimizu S."/>
            <person name="Masuda S."/>
            <person name="Ishii T."/>
            <person name="Shirasu K."/>
            <person name="Hoshino A."/>
            <person name="Arita M."/>
        </authorList>
    </citation>
    <scope>NUCLEOTIDE SEQUENCE</scope>
    <source>
        <strain evidence="2">Hamamatsu line</strain>
    </source>
</reference>
<sequence length="88" mass="9780">MAVRSTFLLLVFASLLAFNECSRSIGIGIGDNELDRNATAGSKITLSKCIKSYFGKWCCLLVEQDSCFRRESKCLSYCPDLPPPRARP</sequence>
<dbReference type="AlphaFoldDB" id="A0A9W7I3J6"/>
<keyword evidence="3" id="KW-1185">Reference proteome</keyword>
<keyword evidence="1" id="KW-0732">Signal</keyword>